<gene>
    <name evidence="1" type="ORF">RHMOL_Rhmol01G0214400</name>
</gene>
<keyword evidence="2" id="KW-1185">Reference proteome</keyword>
<evidence type="ECO:0000313" key="1">
    <source>
        <dbReference type="EMBL" id="KAI8572630.1"/>
    </source>
</evidence>
<dbReference type="EMBL" id="CM046388">
    <property type="protein sequence ID" value="KAI8572630.1"/>
    <property type="molecule type" value="Genomic_DNA"/>
</dbReference>
<reference evidence="1" key="1">
    <citation type="submission" date="2022-02" db="EMBL/GenBank/DDBJ databases">
        <title>Plant Genome Project.</title>
        <authorList>
            <person name="Zhang R.-G."/>
        </authorList>
    </citation>
    <scope>NUCLEOTIDE SEQUENCE</scope>
    <source>
        <strain evidence="1">AT1</strain>
    </source>
</reference>
<accession>A0ACC0Q3S5</accession>
<dbReference type="Proteomes" id="UP001062846">
    <property type="component" value="Chromosome 1"/>
</dbReference>
<sequence length="350" mass="39272">MGDGGNRVNGNVGLTTESNLEKGGEKYGMQERGGEGSANVRKSAFINALLKMMSYKDPVAAAAQKYRPIQSAVPGTTLGPIQIDAFMGGGKVYDTPGVHLHHRQAAVVHSEDLPALAPRSLLRGRSFPVCFLHYFMQHQCMMSYSVILSPLPNQNSQVTLDECAAGKIGSNGLNRFSIFWGGLIRIDVLKALPQTCLTFYGPKALQIHLVPTVDADEFYQREVDVEPISGSPGVCDSNLEEADRELLLVVHVPKPVEIFVRPPLPVGKGGEEWYQYREFIEKELEVRPKWQFLMQVLLKSVCINNRKFNVERPPPKHWARHMEREKISTKLRQQKKTIVYWFVCIVELIS</sequence>
<evidence type="ECO:0000313" key="2">
    <source>
        <dbReference type="Proteomes" id="UP001062846"/>
    </source>
</evidence>
<comment type="caution">
    <text evidence="1">The sequence shown here is derived from an EMBL/GenBank/DDBJ whole genome shotgun (WGS) entry which is preliminary data.</text>
</comment>
<name>A0ACC0Q3S5_RHOML</name>
<proteinExistence type="predicted"/>
<protein>
    <submittedName>
        <fullName evidence="1">Uncharacterized protein</fullName>
    </submittedName>
</protein>
<organism evidence="1 2">
    <name type="scientific">Rhododendron molle</name>
    <name type="common">Chinese azalea</name>
    <name type="synonym">Azalea mollis</name>
    <dbReference type="NCBI Taxonomy" id="49168"/>
    <lineage>
        <taxon>Eukaryota</taxon>
        <taxon>Viridiplantae</taxon>
        <taxon>Streptophyta</taxon>
        <taxon>Embryophyta</taxon>
        <taxon>Tracheophyta</taxon>
        <taxon>Spermatophyta</taxon>
        <taxon>Magnoliopsida</taxon>
        <taxon>eudicotyledons</taxon>
        <taxon>Gunneridae</taxon>
        <taxon>Pentapetalae</taxon>
        <taxon>asterids</taxon>
        <taxon>Ericales</taxon>
        <taxon>Ericaceae</taxon>
        <taxon>Ericoideae</taxon>
        <taxon>Rhodoreae</taxon>
        <taxon>Rhododendron</taxon>
    </lineage>
</organism>